<sequence>MNTIVLLRLYLKYETLDFLDERKVCLLTLQDLPAAFDTIDHNILLKRLEITFGIGGTVLAWSQSCIRENPSMSPSETVYLILSFESVESHRALFLVPYCSQCVQKPLTSILIHLDVKYLLCADDSQIYNATNLEHLADIILNTNDCLLIIKEWMNSSRVKLNQETTEAILFADIHLSLEVPDIYLDINGT</sequence>
<keyword evidence="1" id="KW-0808">Transferase</keyword>
<dbReference type="AlphaFoldDB" id="A0AAV4DH38"/>
<dbReference type="Proteomes" id="UP000735302">
    <property type="component" value="Unassembled WGS sequence"/>
</dbReference>
<dbReference type="EMBL" id="BLXT01007882">
    <property type="protein sequence ID" value="GFO43479.1"/>
    <property type="molecule type" value="Genomic_DNA"/>
</dbReference>
<accession>A0AAV4DH38</accession>
<keyword evidence="2" id="KW-1185">Reference proteome</keyword>
<name>A0AAV4DH38_9GAST</name>
<comment type="caution">
    <text evidence="1">The sequence shown here is derived from an EMBL/GenBank/DDBJ whole genome shotgun (WGS) entry which is preliminary data.</text>
</comment>
<protein>
    <submittedName>
        <fullName evidence="1">Reverse transcriptase-like protein</fullName>
    </submittedName>
</protein>
<evidence type="ECO:0000313" key="2">
    <source>
        <dbReference type="Proteomes" id="UP000735302"/>
    </source>
</evidence>
<gene>
    <name evidence="1" type="ORF">PoB_006998400</name>
</gene>
<organism evidence="1 2">
    <name type="scientific">Plakobranchus ocellatus</name>
    <dbReference type="NCBI Taxonomy" id="259542"/>
    <lineage>
        <taxon>Eukaryota</taxon>
        <taxon>Metazoa</taxon>
        <taxon>Spiralia</taxon>
        <taxon>Lophotrochozoa</taxon>
        <taxon>Mollusca</taxon>
        <taxon>Gastropoda</taxon>
        <taxon>Heterobranchia</taxon>
        <taxon>Euthyneura</taxon>
        <taxon>Panpulmonata</taxon>
        <taxon>Sacoglossa</taxon>
        <taxon>Placobranchoidea</taxon>
        <taxon>Plakobranchidae</taxon>
        <taxon>Plakobranchus</taxon>
    </lineage>
</organism>
<reference evidence="1 2" key="1">
    <citation type="journal article" date="2021" name="Elife">
        <title>Chloroplast acquisition without the gene transfer in kleptoplastic sea slugs, Plakobranchus ocellatus.</title>
        <authorList>
            <person name="Maeda T."/>
            <person name="Takahashi S."/>
            <person name="Yoshida T."/>
            <person name="Shimamura S."/>
            <person name="Takaki Y."/>
            <person name="Nagai Y."/>
            <person name="Toyoda A."/>
            <person name="Suzuki Y."/>
            <person name="Arimoto A."/>
            <person name="Ishii H."/>
            <person name="Satoh N."/>
            <person name="Nishiyama T."/>
            <person name="Hasebe M."/>
            <person name="Maruyama T."/>
            <person name="Minagawa J."/>
            <person name="Obokata J."/>
            <person name="Shigenobu S."/>
        </authorList>
    </citation>
    <scope>NUCLEOTIDE SEQUENCE [LARGE SCALE GENOMIC DNA]</scope>
</reference>
<keyword evidence="1" id="KW-0548">Nucleotidyltransferase</keyword>
<dbReference type="PANTHER" id="PTHR33332">
    <property type="entry name" value="REVERSE TRANSCRIPTASE DOMAIN-CONTAINING PROTEIN"/>
    <property type="match status" value="1"/>
</dbReference>
<evidence type="ECO:0000313" key="1">
    <source>
        <dbReference type="EMBL" id="GFO43479.1"/>
    </source>
</evidence>
<keyword evidence="1" id="KW-0695">RNA-directed DNA polymerase</keyword>
<proteinExistence type="predicted"/>
<dbReference type="GO" id="GO:0003964">
    <property type="term" value="F:RNA-directed DNA polymerase activity"/>
    <property type="evidence" value="ECO:0007669"/>
    <property type="project" value="UniProtKB-KW"/>
</dbReference>